<dbReference type="Pfam" id="PF13385">
    <property type="entry name" value="Laminin_G_3"/>
    <property type="match status" value="1"/>
</dbReference>
<dbReference type="PROSITE" id="PS51257">
    <property type="entry name" value="PROKAR_LIPOPROTEIN"/>
    <property type="match status" value="1"/>
</dbReference>
<dbReference type="Proteomes" id="UP000601055">
    <property type="component" value="Unassembled WGS sequence"/>
</dbReference>
<organism evidence="1 2">
    <name type="scientific">Pedobacter planticolens</name>
    <dbReference type="NCBI Taxonomy" id="2679964"/>
    <lineage>
        <taxon>Bacteria</taxon>
        <taxon>Pseudomonadati</taxon>
        <taxon>Bacteroidota</taxon>
        <taxon>Sphingobacteriia</taxon>
        <taxon>Sphingobacteriales</taxon>
        <taxon>Sphingobacteriaceae</taxon>
        <taxon>Pedobacter</taxon>
    </lineage>
</organism>
<comment type="caution">
    <text evidence="1">The sequence shown here is derived from an EMBL/GenBank/DDBJ whole genome shotgun (WGS) entry which is preliminary data.</text>
</comment>
<proteinExistence type="predicted"/>
<reference evidence="1" key="1">
    <citation type="submission" date="2019-11" db="EMBL/GenBank/DDBJ databases">
        <title>Description of Pedobacter sp. LMG 31464T.</title>
        <authorList>
            <person name="Carlier A."/>
            <person name="Qi S."/>
            <person name="Vandamme P."/>
        </authorList>
    </citation>
    <scope>NUCLEOTIDE SEQUENCE</scope>
    <source>
        <strain evidence="1">LMG 31464</strain>
    </source>
</reference>
<dbReference type="GO" id="GO:0004553">
    <property type="term" value="F:hydrolase activity, hydrolyzing O-glycosyl compounds"/>
    <property type="evidence" value="ECO:0007669"/>
    <property type="project" value="UniProtKB-ARBA"/>
</dbReference>
<dbReference type="EMBL" id="WNXD01000002">
    <property type="protein sequence ID" value="MBB2145596.1"/>
    <property type="molecule type" value="Genomic_DNA"/>
</dbReference>
<dbReference type="InterPro" id="IPR013320">
    <property type="entry name" value="ConA-like_dom_sf"/>
</dbReference>
<evidence type="ECO:0000313" key="2">
    <source>
        <dbReference type="Proteomes" id="UP000601055"/>
    </source>
</evidence>
<evidence type="ECO:0000313" key="1">
    <source>
        <dbReference type="EMBL" id="MBB2145596.1"/>
    </source>
</evidence>
<protein>
    <submittedName>
        <fullName evidence="1">LamG domain-containing protein</fullName>
    </submittedName>
</protein>
<dbReference type="SUPFAM" id="SSF49899">
    <property type="entry name" value="Concanavalin A-like lectins/glucanases"/>
    <property type="match status" value="1"/>
</dbReference>
<dbReference type="AlphaFoldDB" id="A0A923DX23"/>
<keyword evidence="2" id="KW-1185">Reference proteome</keyword>
<dbReference type="GO" id="GO:0005975">
    <property type="term" value="P:carbohydrate metabolic process"/>
    <property type="evidence" value="ECO:0007669"/>
    <property type="project" value="UniProtKB-ARBA"/>
</dbReference>
<name>A0A923DX23_9SPHI</name>
<gene>
    <name evidence="1" type="ORF">GM921_08880</name>
</gene>
<accession>A0A923DX23</accession>
<sequence>MKFSNLYIKGWLLGLVLVATTFSSCKKDGNPNNLPDVNPADYQGKIDGYTSSDEIYSKNLVAYWSFDGNKNELKTGTAPTSSANDSYIAAGIKGQALSLNAGYLYYAKQFDAVKTAALKKFTISEWVQILNNGSKKTMLFQIARPGLFNGSLDFILETNANPATNTDYIQIHPYFTTVSGGQQDNINNYGSVNLSPKIGANVWVHLILTYDNATGVFNIWANGIKVGNYPNRGVGNSLFNSYEPSEIIMGANYNLIPGKTVNADASYAAMTGSIDEVRIYNTVLPDAHIKALYNLGKLGK</sequence>
<dbReference type="Gene3D" id="2.60.120.200">
    <property type="match status" value="1"/>
</dbReference>
<dbReference type="RefSeq" id="WP_182922296.1">
    <property type="nucleotide sequence ID" value="NZ_WNXD01000002.1"/>
</dbReference>